<evidence type="ECO:0000313" key="3">
    <source>
        <dbReference type="Proteomes" id="UP001595699"/>
    </source>
</evidence>
<dbReference type="Gene3D" id="3.90.226.30">
    <property type="match status" value="1"/>
</dbReference>
<sequence length="439" mass="47045">MRVALPVQDGVVEADLPVPSSQVQVVRSADPAATSSWESIVSAALEAPIGAPALSSYDLRGKRVAVICDDWGRPTPASRVLPAVLSAVEAAGARTSDVTVLTGSGVHAPMSDEDLTRKVGSWVRSRYRCVPHDAVEHPMTYMGTSTRGTPVWINRLVAEADFRIAVGRIGPHITHGYEGGAKMITPAVSYWLTVLRNHSCNFSPLCEYGSFVGNPSREDVDDIGGLVGLQYIVNFVVNRHGDPFRGFAGHYLAAHRAGVAWGDAHVWGAEIGRRASIVLASPSDLRAGAFGASPLELAALGTRPGGTTIFVNPAATVLREPSAFQREMAAWSFDRVFVEHDRRDLDLSPREISDRCKTIRGEYYARRPGETRHVIVVGDPLAVDAAERLRHHSAPSLQAAVDAALAREGSDASVVVMPEAASTLPLERLHQPMEPAPAA</sequence>
<dbReference type="RefSeq" id="WP_205118557.1">
    <property type="nucleotide sequence ID" value="NZ_JAFBCM010000001.1"/>
</dbReference>
<dbReference type="Gene3D" id="3.40.50.11440">
    <property type="match status" value="1"/>
</dbReference>
<dbReference type="PANTHER" id="PTHR33171">
    <property type="entry name" value="LAR_N DOMAIN-CONTAINING PROTEIN"/>
    <property type="match status" value="1"/>
</dbReference>
<gene>
    <name evidence="2" type="ORF">ACFOUW_22785</name>
</gene>
<dbReference type="Pfam" id="PF09861">
    <property type="entry name" value="Lar_N"/>
    <property type="match status" value="1"/>
</dbReference>
<accession>A0ABV7YF31</accession>
<evidence type="ECO:0000313" key="2">
    <source>
        <dbReference type="EMBL" id="MFC3763682.1"/>
    </source>
</evidence>
<dbReference type="InterPro" id="IPR018657">
    <property type="entry name" value="LarA-like_N"/>
</dbReference>
<organism evidence="2 3">
    <name type="scientific">Tenggerimyces flavus</name>
    <dbReference type="NCBI Taxonomy" id="1708749"/>
    <lineage>
        <taxon>Bacteria</taxon>
        <taxon>Bacillati</taxon>
        <taxon>Actinomycetota</taxon>
        <taxon>Actinomycetes</taxon>
        <taxon>Propionibacteriales</taxon>
        <taxon>Nocardioidaceae</taxon>
        <taxon>Tenggerimyces</taxon>
    </lineage>
</organism>
<dbReference type="InterPro" id="IPR048068">
    <property type="entry name" value="LarA-like"/>
</dbReference>
<protein>
    <submittedName>
        <fullName evidence="2">Lactate racemase domain-containing protein</fullName>
    </submittedName>
</protein>
<dbReference type="InterPro" id="IPR043166">
    <property type="entry name" value="LarA-like_C"/>
</dbReference>
<dbReference type="Proteomes" id="UP001595699">
    <property type="component" value="Unassembled WGS sequence"/>
</dbReference>
<feature type="domain" description="LarA-like N-terminal" evidence="1">
    <location>
        <begin position="15"/>
        <end position="200"/>
    </location>
</feature>
<name>A0ABV7YF31_9ACTN</name>
<evidence type="ECO:0000259" key="1">
    <source>
        <dbReference type="Pfam" id="PF09861"/>
    </source>
</evidence>
<reference evidence="3" key="1">
    <citation type="journal article" date="2019" name="Int. J. Syst. Evol. Microbiol.">
        <title>The Global Catalogue of Microorganisms (GCM) 10K type strain sequencing project: providing services to taxonomists for standard genome sequencing and annotation.</title>
        <authorList>
            <consortium name="The Broad Institute Genomics Platform"/>
            <consortium name="The Broad Institute Genome Sequencing Center for Infectious Disease"/>
            <person name="Wu L."/>
            <person name="Ma J."/>
        </authorList>
    </citation>
    <scope>NUCLEOTIDE SEQUENCE [LARGE SCALE GENOMIC DNA]</scope>
    <source>
        <strain evidence="3">CGMCC 4.7241</strain>
    </source>
</reference>
<keyword evidence="3" id="KW-1185">Reference proteome</keyword>
<comment type="caution">
    <text evidence="2">The sequence shown here is derived from an EMBL/GenBank/DDBJ whole genome shotgun (WGS) entry which is preliminary data.</text>
</comment>
<dbReference type="EMBL" id="JBHRZH010000020">
    <property type="protein sequence ID" value="MFC3763682.1"/>
    <property type="molecule type" value="Genomic_DNA"/>
</dbReference>
<proteinExistence type="predicted"/>
<dbReference type="PANTHER" id="PTHR33171:SF17">
    <property type="entry name" value="LARA-LIKE N-TERMINAL DOMAIN-CONTAINING PROTEIN"/>
    <property type="match status" value="1"/>
</dbReference>